<name>A0A251UA55_HELAN</name>
<evidence type="ECO:0000313" key="1">
    <source>
        <dbReference type="EMBL" id="OTG20218.1"/>
    </source>
</evidence>
<reference evidence="2" key="1">
    <citation type="journal article" date="2017" name="Nature">
        <title>The sunflower genome provides insights into oil metabolism, flowering and Asterid evolution.</title>
        <authorList>
            <person name="Badouin H."/>
            <person name="Gouzy J."/>
            <person name="Grassa C.J."/>
            <person name="Murat F."/>
            <person name="Staton S.E."/>
            <person name="Cottret L."/>
            <person name="Lelandais-Briere C."/>
            <person name="Owens G.L."/>
            <person name="Carrere S."/>
            <person name="Mayjonade B."/>
            <person name="Legrand L."/>
            <person name="Gill N."/>
            <person name="Kane N.C."/>
            <person name="Bowers J.E."/>
            <person name="Hubner S."/>
            <person name="Bellec A."/>
            <person name="Berard A."/>
            <person name="Berges H."/>
            <person name="Blanchet N."/>
            <person name="Boniface M.C."/>
            <person name="Brunel D."/>
            <person name="Catrice O."/>
            <person name="Chaidir N."/>
            <person name="Claudel C."/>
            <person name="Donnadieu C."/>
            <person name="Faraut T."/>
            <person name="Fievet G."/>
            <person name="Helmstetter N."/>
            <person name="King M."/>
            <person name="Knapp S.J."/>
            <person name="Lai Z."/>
            <person name="Le Paslier M.C."/>
            <person name="Lippi Y."/>
            <person name="Lorenzon L."/>
            <person name="Mandel J.R."/>
            <person name="Marage G."/>
            <person name="Marchand G."/>
            <person name="Marquand E."/>
            <person name="Bret-Mestries E."/>
            <person name="Morien E."/>
            <person name="Nambeesan S."/>
            <person name="Nguyen T."/>
            <person name="Pegot-Espagnet P."/>
            <person name="Pouilly N."/>
            <person name="Raftis F."/>
            <person name="Sallet E."/>
            <person name="Schiex T."/>
            <person name="Thomas J."/>
            <person name="Vandecasteele C."/>
            <person name="Vares D."/>
            <person name="Vear F."/>
            <person name="Vautrin S."/>
            <person name="Crespi M."/>
            <person name="Mangin B."/>
            <person name="Burke J.M."/>
            <person name="Salse J."/>
            <person name="Munos S."/>
            <person name="Vincourt P."/>
            <person name="Rieseberg L.H."/>
            <person name="Langlade N.B."/>
        </authorList>
    </citation>
    <scope>NUCLEOTIDE SEQUENCE [LARGE SCALE GENOMIC DNA]</scope>
    <source>
        <strain evidence="2">cv. SF193</strain>
    </source>
</reference>
<sequence length="77" mass="9370">MEMERVTEFLMSQLDLRSRKRQRLGWDVAPLMPKILLIFDRFTGRNIRFALSDKELIEEEYRKKFEESKKKEVSFGK</sequence>
<dbReference type="Proteomes" id="UP000215914">
    <property type="component" value="Chromosome 7"/>
</dbReference>
<gene>
    <name evidence="1" type="ORF">HannXRQ_Chr07g0190601</name>
</gene>
<protein>
    <submittedName>
        <fullName evidence="1">Uncharacterized protein</fullName>
    </submittedName>
</protein>
<dbReference type="InParanoid" id="A0A251UA55"/>
<proteinExistence type="predicted"/>
<organism evidence="1 2">
    <name type="scientific">Helianthus annuus</name>
    <name type="common">Common sunflower</name>
    <dbReference type="NCBI Taxonomy" id="4232"/>
    <lineage>
        <taxon>Eukaryota</taxon>
        <taxon>Viridiplantae</taxon>
        <taxon>Streptophyta</taxon>
        <taxon>Embryophyta</taxon>
        <taxon>Tracheophyta</taxon>
        <taxon>Spermatophyta</taxon>
        <taxon>Magnoliopsida</taxon>
        <taxon>eudicotyledons</taxon>
        <taxon>Gunneridae</taxon>
        <taxon>Pentapetalae</taxon>
        <taxon>asterids</taxon>
        <taxon>campanulids</taxon>
        <taxon>Asterales</taxon>
        <taxon>Asteraceae</taxon>
        <taxon>Asteroideae</taxon>
        <taxon>Heliantheae alliance</taxon>
        <taxon>Heliantheae</taxon>
        <taxon>Helianthus</taxon>
    </lineage>
</organism>
<evidence type="ECO:0000313" key="2">
    <source>
        <dbReference type="Proteomes" id="UP000215914"/>
    </source>
</evidence>
<dbReference type="AlphaFoldDB" id="A0A251UA55"/>
<accession>A0A251UA55</accession>
<dbReference type="EMBL" id="CM007896">
    <property type="protein sequence ID" value="OTG20218.1"/>
    <property type="molecule type" value="Genomic_DNA"/>
</dbReference>
<keyword evidence="2" id="KW-1185">Reference proteome</keyword>